<dbReference type="InterPro" id="IPR025646">
    <property type="entry name" value="DUF4350"/>
</dbReference>
<reference evidence="3" key="1">
    <citation type="submission" date="2022-10" db="EMBL/GenBank/DDBJ databases">
        <authorList>
            <person name="Kim H.S."/>
            <person name="Kim J.-S."/>
            <person name="Suh M.K."/>
            <person name="Eom M.K."/>
            <person name="Lee J.-S."/>
        </authorList>
    </citation>
    <scope>NUCLEOTIDE SEQUENCE</scope>
    <source>
        <strain evidence="3">LIP-5</strain>
    </source>
</reference>
<accession>A0AAE3LM80</accession>
<feature type="transmembrane region" description="Helical" evidence="1">
    <location>
        <begin position="229"/>
        <end position="247"/>
    </location>
</feature>
<sequence>MKQSDKNPYGAYILYNSLADYFPGATINSYRKPPYNVLTEAHAPGKNTSAYFLLAPKLNLSKQDINELLRFVKSGNYIFIASLNPGKLLLDTLQLKTTFYQALQKDSTVINFTNPALRRNGGYTFTKYTIDDSFTWINKKDSATVLGITQQNTSPNFVQFRMGKGALFIHAAPLCFSNHFMLTGDNADYVNKAVSHIPSNIQTVYWDEYYKLGREGAATPLRVLLSNFWTRWALRIALLLMLTYILFGMKRKQRIIPILKPLENKSLSFAETVAALYYNRKENELIVRKKMNFLTEFIRQRYALSTNKPDDAFVETLARKSNVNNELISAIFSRAEHLQLTATDEALVAFNKQLEQFYQQAKA</sequence>
<gene>
    <name evidence="3" type="ORF">OD355_03370</name>
</gene>
<protein>
    <submittedName>
        <fullName evidence="3">DUF4350 domain-containing protein</fullName>
    </submittedName>
</protein>
<dbReference type="Proteomes" id="UP001209317">
    <property type="component" value="Unassembled WGS sequence"/>
</dbReference>
<organism evidence="3 4">
    <name type="scientific">Haoranjiania flava</name>
    <dbReference type="NCBI Taxonomy" id="1856322"/>
    <lineage>
        <taxon>Bacteria</taxon>
        <taxon>Pseudomonadati</taxon>
        <taxon>Bacteroidota</taxon>
        <taxon>Chitinophagia</taxon>
        <taxon>Chitinophagales</taxon>
        <taxon>Chitinophagaceae</taxon>
        <taxon>Haoranjiania</taxon>
    </lineage>
</organism>
<feature type="domain" description="DUF4350" evidence="2">
    <location>
        <begin position="4"/>
        <end position="190"/>
    </location>
</feature>
<evidence type="ECO:0000256" key="1">
    <source>
        <dbReference type="SAM" id="Phobius"/>
    </source>
</evidence>
<keyword evidence="1" id="KW-0472">Membrane</keyword>
<evidence type="ECO:0000313" key="4">
    <source>
        <dbReference type="Proteomes" id="UP001209317"/>
    </source>
</evidence>
<evidence type="ECO:0000259" key="2">
    <source>
        <dbReference type="Pfam" id="PF14258"/>
    </source>
</evidence>
<keyword evidence="1" id="KW-1133">Transmembrane helix</keyword>
<keyword evidence="4" id="KW-1185">Reference proteome</keyword>
<proteinExistence type="predicted"/>
<dbReference type="EMBL" id="JAOTPL010000003">
    <property type="protein sequence ID" value="MCU7693551.1"/>
    <property type="molecule type" value="Genomic_DNA"/>
</dbReference>
<name>A0AAE3LM80_9BACT</name>
<comment type="caution">
    <text evidence="3">The sequence shown here is derived from an EMBL/GenBank/DDBJ whole genome shotgun (WGS) entry which is preliminary data.</text>
</comment>
<evidence type="ECO:0000313" key="3">
    <source>
        <dbReference type="EMBL" id="MCU7693551.1"/>
    </source>
</evidence>
<dbReference type="Pfam" id="PF14258">
    <property type="entry name" value="DUF4350"/>
    <property type="match status" value="1"/>
</dbReference>
<keyword evidence="1" id="KW-0812">Transmembrane</keyword>
<dbReference type="RefSeq" id="WP_263037039.1">
    <property type="nucleotide sequence ID" value="NZ_JAOTPL010000003.1"/>
</dbReference>
<dbReference type="AlphaFoldDB" id="A0AAE3LM80"/>